<dbReference type="PANTHER" id="PTHR24121">
    <property type="entry name" value="NO MECHANORECEPTOR POTENTIAL C, ISOFORM D-RELATED"/>
    <property type="match status" value="1"/>
</dbReference>
<dbReference type="SUPFAM" id="SSF48403">
    <property type="entry name" value="Ankyrin repeat"/>
    <property type="match status" value="1"/>
</dbReference>
<dbReference type="Gene3D" id="1.25.40.20">
    <property type="entry name" value="Ankyrin repeat-containing domain"/>
    <property type="match status" value="1"/>
</dbReference>
<keyword evidence="1" id="KW-1133">Transmembrane helix</keyword>
<reference evidence="2 3" key="1">
    <citation type="submission" date="2019-06" db="EMBL/GenBank/DDBJ databases">
        <title>A chromosomal-level reference genome of Carpinus fangiana (Coryloideae, Betulaceae).</title>
        <authorList>
            <person name="Yang X."/>
            <person name="Wang Z."/>
            <person name="Zhang L."/>
            <person name="Hao G."/>
            <person name="Liu J."/>
            <person name="Yang Y."/>
        </authorList>
    </citation>
    <scope>NUCLEOTIDE SEQUENCE [LARGE SCALE GENOMIC DNA]</scope>
    <source>
        <strain evidence="2">Cfa_2016G</strain>
        <tissue evidence="2">Leaf</tissue>
    </source>
</reference>
<accession>A0A660KWQ2</accession>
<proteinExistence type="predicted"/>
<evidence type="ECO:0000313" key="3">
    <source>
        <dbReference type="Proteomes" id="UP000327013"/>
    </source>
</evidence>
<keyword evidence="3" id="KW-1185">Reference proteome</keyword>
<gene>
    <name evidence="2" type="ORF">FH972_011207</name>
</gene>
<evidence type="ECO:0000256" key="1">
    <source>
        <dbReference type="SAM" id="Phobius"/>
    </source>
</evidence>
<dbReference type="Proteomes" id="UP000327013">
    <property type="component" value="Chromosome 4"/>
</dbReference>
<name>A0A660KWQ2_9ROSI</name>
<keyword evidence="1" id="KW-0812">Transmembrane</keyword>
<dbReference type="OrthoDB" id="1880601at2759"/>
<dbReference type="EMBL" id="CM017324">
    <property type="protein sequence ID" value="KAE8038729.1"/>
    <property type="molecule type" value="Genomic_DNA"/>
</dbReference>
<evidence type="ECO:0000313" key="2">
    <source>
        <dbReference type="EMBL" id="KAE8038729.1"/>
    </source>
</evidence>
<organism evidence="2 3">
    <name type="scientific">Carpinus fangiana</name>
    <dbReference type="NCBI Taxonomy" id="176857"/>
    <lineage>
        <taxon>Eukaryota</taxon>
        <taxon>Viridiplantae</taxon>
        <taxon>Streptophyta</taxon>
        <taxon>Embryophyta</taxon>
        <taxon>Tracheophyta</taxon>
        <taxon>Spermatophyta</taxon>
        <taxon>Magnoliopsida</taxon>
        <taxon>eudicotyledons</taxon>
        <taxon>Gunneridae</taxon>
        <taxon>Pentapetalae</taxon>
        <taxon>rosids</taxon>
        <taxon>fabids</taxon>
        <taxon>Fagales</taxon>
        <taxon>Betulaceae</taxon>
        <taxon>Carpinus</taxon>
    </lineage>
</organism>
<dbReference type="InterPro" id="IPR036770">
    <property type="entry name" value="Ankyrin_rpt-contain_sf"/>
</dbReference>
<dbReference type="Pfam" id="PF12796">
    <property type="entry name" value="Ank_2"/>
    <property type="match status" value="1"/>
</dbReference>
<dbReference type="PANTHER" id="PTHR24121:SF16">
    <property type="entry name" value="NON-SPECIFIC SERINE_THREONINE PROTEIN KINASE"/>
    <property type="match status" value="1"/>
</dbReference>
<sequence length="201" mass="22504">MDNNDNTIVDALQRGDLFAARKIFIYRPNAVNEQITVLGQTALHIAVVARHMHIAAELIDIMWKEALEIKDKKGNTALFEALFIGNWKMAKRMLNKNKKLVSIGNALNILPVVMAIQYGYTEFAYELYLLTPLEDLTAEKGVNGATLCTQAIYTRNLGKNSSSNKSIGVVISDDLKSSQYKSLLVQCLLYPGTKQQILLWI</sequence>
<keyword evidence="1" id="KW-0472">Membrane</keyword>
<protein>
    <submittedName>
        <fullName evidence="2">Uncharacterized protein</fullName>
    </submittedName>
</protein>
<dbReference type="InterPro" id="IPR002110">
    <property type="entry name" value="Ankyrin_rpt"/>
</dbReference>
<dbReference type="SMART" id="SM00248">
    <property type="entry name" value="ANK"/>
    <property type="match status" value="2"/>
</dbReference>
<feature type="transmembrane region" description="Helical" evidence="1">
    <location>
        <begin position="100"/>
        <end position="120"/>
    </location>
</feature>
<dbReference type="AlphaFoldDB" id="A0A660KWQ2"/>